<evidence type="ECO:0000256" key="1">
    <source>
        <dbReference type="ARBA" id="ARBA00001936"/>
    </source>
</evidence>
<keyword evidence="6" id="KW-0464">Manganese</keyword>
<evidence type="ECO:0000256" key="4">
    <source>
        <dbReference type="ARBA" id="ARBA00022801"/>
    </source>
</evidence>
<dbReference type="Proteomes" id="UP000198897">
    <property type="component" value="Unassembled WGS sequence"/>
</dbReference>
<keyword evidence="4" id="KW-0378">Hydrolase</keyword>
<keyword evidence="5" id="KW-0460">Magnesium</keyword>
<organism evidence="8 9">
    <name type="scientific">Halobacillus alkaliphilus</name>
    <dbReference type="NCBI Taxonomy" id="396056"/>
    <lineage>
        <taxon>Bacteria</taxon>
        <taxon>Bacillati</taxon>
        <taxon>Bacillota</taxon>
        <taxon>Bacilli</taxon>
        <taxon>Bacillales</taxon>
        <taxon>Bacillaceae</taxon>
        <taxon>Halobacillus</taxon>
    </lineage>
</organism>
<dbReference type="GO" id="GO:0046872">
    <property type="term" value="F:metal ion binding"/>
    <property type="evidence" value="ECO:0007669"/>
    <property type="project" value="UniProtKB-KW"/>
</dbReference>
<sequence length="208" mass="24067">MDPENLLHKVSKHSPSILGSKNFVKFAILLPLIEKNNETHVLFEVRSHKMRRQPGEICFPGGRIDQQDPDAKAAALRETREELGIPERDLLHVHPLDYMVSPFGMIVYPYAGYINQPYSAVDPNPDEVGDVFTVPLSYLMETEPEIHHVGFEAKPKENFPFELIEGGKDYNWQTRQFEEYFYKYEDKVIWGLTARILSHFIDMVSSEN</sequence>
<evidence type="ECO:0000256" key="6">
    <source>
        <dbReference type="ARBA" id="ARBA00023211"/>
    </source>
</evidence>
<dbReference type="Gene3D" id="3.90.79.10">
    <property type="entry name" value="Nucleoside Triphosphate Pyrophosphohydrolase"/>
    <property type="match status" value="1"/>
</dbReference>
<accession>A0A1I2KDD1</accession>
<comment type="cofactor">
    <cofactor evidence="1">
        <name>Mn(2+)</name>
        <dbReference type="ChEBI" id="CHEBI:29035"/>
    </cofactor>
</comment>
<keyword evidence="3" id="KW-0479">Metal-binding</keyword>
<dbReference type="PANTHER" id="PTHR12992">
    <property type="entry name" value="NUDIX HYDROLASE"/>
    <property type="match status" value="1"/>
</dbReference>
<reference evidence="9" key="1">
    <citation type="submission" date="2016-10" db="EMBL/GenBank/DDBJ databases">
        <authorList>
            <person name="Varghese N."/>
            <person name="Submissions S."/>
        </authorList>
    </citation>
    <scope>NUCLEOTIDE SEQUENCE [LARGE SCALE GENOMIC DNA]</scope>
    <source>
        <strain evidence="9">FP5</strain>
    </source>
</reference>
<dbReference type="CDD" id="cd03426">
    <property type="entry name" value="NUDIX_CoAse_Nudt7"/>
    <property type="match status" value="1"/>
</dbReference>
<dbReference type="OrthoDB" id="9802805at2"/>
<dbReference type="SUPFAM" id="SSF55811">
    <property type="entry name" value="Nudix"/>
    <property type="match status" value="1"/>
</dbReference>
<evidence type="ECO:0000259" key="7">
    <source>
        <dbReference type="PROSITE" id="PS51462"/>
    </source>
</evidence>
<comment type="cofactor">
    <cofactor evidence="2">
        <name>Mg(2+)</name>
        <dbReference type="ChEBI" id="CHEBI:18420"/>
    </cofactor>
</comment>
<evidence type="ECO:0000256" key="3">
    <source>
        <dbReference type="ARBA" id="ARBA00022723"/>
    </source>
</evidence>
<feature type="domain" description="Nudix hydrolase" evidence="7">
    <location>
        <begin position="23"/>
        <end position="158"/>
    </location>
</feature>
<dbReference type="GO" id="GO:0010945">
    <property type="term" value="F:coenzyme A diphosphatase activity"/>
    <property type="evidence" value="ECO:0007669"/>
    <property type="project" value="InterPro"/>
</dbReference>
<protein>
    <submittedName>
        <fullName evidence="8">NUDIX domain-containing protein</fullName>
    </submittedName>
</protein>
<dbReference type="AlphaFoldDB" id="A0A1I2KDD1"/>
<dbReference type="InterPro" id="IPR045121">
    <property type="entry name" value="CoAse"/>
</dbReference>
<dbReference type="RefSeq" id="WP_089750293.1">
    <property type="nucleotide sequence ID" value="NZ_FOOG01000004.1"/>
</dbReference>
<dbReference type="PANTHER" id="PTHR12992:SF11">
    <property type="entry name" value="MITOCHONDRIAL COENZYME A DIPHOSPHATASE NUDT8"/>
    <property type="match status" value="1"/>
</dbReference>
<gene>
    <name evidence="8" type="ORF">SAMN05216353_10428</name>
</gene>
<dbReference type="InterPro" id="IPR015797">
    <property type="entry name" value="NUDIX_hydrolase-like_dom_sf"/>
</dbReference>
<name>A0A1I2KDD1_9BACI</name>
<evidence type="ECO:0000313" key="8">
    <source>
        <dbReference type="EMBL" id="SFF64220.1"/>
    </source>
</evidence>
<dbReference type="Pfam" id="PF00293">
    <property type="entry name" value="NUDIX"/>
    <property type="match status" value="1"/>
</dbReference>
<dbReference type="PROSITE" id="PS51462">
    <property type="entry name" value="NUDIX"/>
    <property type="match status" value="1"/>
</dbReference>
<proteinExistence type="predicted"/>
<dbReference type="InterPro" id="IPR000086">
    <property type="entry name" value="NUDIX_hydrolase_dom"/>
</dbReference>
<evidence type="ECO:0000256" key="5">
    <source>
        <dbReference type="ARBA" id="ARBA00022842"/>
    </source>
</evidence>
<dbReference type="EMBL" id="FOOG01000004">
    <property type="protein sequence ID" value="SFF64220.1"/>
    <property type="molecule type" value="Genomic_DNA"/>
</dbReference>
<evidence type="ECO:0000313" key="9">
    <source>
        <dbReference type="Proteomes" id="UP000198897"/>
    </source>
</evidence>
<evidence type="ECO:0000256" key="2">
    <source>
        <dbReference type="ARBA" id="ARBA00001946"/>
    </source>
</evidence>
<keyword evidence="9" id="KW-1185">Reference proteome</keyword>